<evidence type="ECO:0000256" key="5">
    <source>
        <dbReference type="ARBA" id="ARBA00022989"/>
    </source>
</evidence>
<evidence type="ECO:0000256" key="6">
    <source>
        <dbReference type="ARBA" id="ARBA00023136"/>
    </source>
</evidence>
<gene>
    <name evidence="9" type="ORF">J4478_01155</name>
</gene>
<feature type="transmembrane region" description="Helical" evidence="7">
    <location>
        <begin position="190"/>
        <end position="209"/>
    </location>
</feature>
<feature type="transmembrane region" description="Helical" evidence="7">
    <location>
        <begin position="97"/>
        <end position="119"/>
    </location>
</feature>
<feature type="transmembrane region" description="Helical" evidence="7">
    <location>
        <begin position="125"/>
        <end position="145"/>
    </location>
</feature>
<feature type="transmembrane region" description="Helical" evidence="7">
    <location>
        <begin position="7"/>
        <end position="31"/>
    </location>
</feature>
<feature type="domain" description="ABC transmembrane type-1" evidence="8">
    <location>
        <begin position="55"/>
        <end position="239"/>
    </location>
</feature>
<dbReference type="GO" id="GO:0055085">
    <property type="term" value="P:transmembrane transport"/>
    <property type="evidence" value="ECO:0007669"/>
    <property type="project" value="InterPro"/>
</dbReference>
<keyword evidence="2 7" id="KW-0813">Transport</keyword>
<dbReference type="Proteomes" id="UP000680185">
    <property type="component" value="Unassembled WGS sequence"/>
</dbReference>
<sequence>MKKSLLYLFYSALTFLFAVSIWEFVVMAGFINANLFSAPSSVFSAFVEMFNSGELLNNSIVSLYRVLIGFILGGSVGIFLGILTGKIQSINFSFGQLMHFLRNIPPIALVPLAIVWFGIGESSKVFLIMWSVVFPVWINTHAGIVEIQKEYLWLAKIFELNNFQTLKEIIIPAASTFIITGLRIGIGLAFIALIAAELAASNSGIGFLISNSHLLFRIDKMLAGILLLGVFGLLADKIFVFLSNKTIAWSLYDRRQN</sequence>
<dbReference type="AlphaFoldDB" id="A0A8T4KWN4"/>
<reference evidence="9" key="2">
    <citation type="submission" date="2021-05" db="EMBL/GenBank/DDBJ databases">
        <title>Protein family content uncovers lineage relationships and bacterial pathway maintenance mechanisms in DPANN archaea.</title>
        <authorList>
            <person name="Castelle C.J."/>
            <person name="Meheust R."/>
            <person name="Jaffe A.L."/>
            <person name="Seitz K."/>
            <person name="Gong X."/>
            <person name="Baker B.J."/>
            <person name="Banfield J.F."/>
        </authorList>
    </citation>
    <scope>NUCLEOTIDE SEQUENCE</scope>
    <source>
        <strain evidence="9">RIFCSPLOWO2_01_FULL_43_13</strain>
    </source>
</reference>
<evidence type="ECO:0000256" key="2">
    <source>
        <dbReference type="ARBA" id="ARBA00022448"/>
    </source>
</evidence>
<evidence type="ECO:0000256" key="1">
    <source>
        <dbReference type="ARBA" id="ARBA00004651"/>
    </source>
</evidence>
<feature type="transmembrane region" description="Helical" evidence="7">
    <location>
        <begin position="221"/>
        <end position="242"/>
    </location>
</feature>
<reference evidence="9" key="1">
    <citation type="submission" date="2021-03" db="EMBL/GenBank/DDBJ databases">
        <authorList>
            <person name="Jaffe A."/>
        </authorList>
    </citation>
    <scope>NUCLEOTIDE SEQUENCE</scope>
    <source>
        <strain evidence="9">RIFCSPLOWO2_01_FULL_43_13</strain>
    </source>
</reference>
<keyword evidence="6 7" id="KW-0472">Membrane</keyword>
<comment type="subcellular location">
    <subcellularLocation>
        <location evidence="1 7">Cell membrane</location>
        <topology evidence="1 7">Multi-pass membrane protein</topology>
    </subcellularLocation>
</comment>
<accession>A0A8T4KWN4</accession>
<evidence type="ECO:0000313" key="9">
    <source>
        <dbReference type="EMBL" id="MBS3057992.1"/>
    </source>
</evidence>
<evidence type="ECO:0000259" key="8">
    <source>
        <dbReference type="PROSITE" id="PS50928"/>
    </source>
</evidence>
<dbReference type="InterPro" id="IPR000515">
    <property type="entry name" value="MetI-like"/>
</dbReference>
<dbReference type="InterPro" id="IPR035906">
    <property type="entry name" value="MetI-like_sf"/>
</dbReference>
<dbReference type="PANTHER" id="PTHR30151">
    <property type="entry name" value="ALKANE SULFONATE ABC TRANSPORTER-RELATED, MEMBRANE SUBUNIT"/>
    <property type="match status" value="1"/>
</dbReference>
<evidence type="ECO:0000313" key="10">
    <source>
        <dbReference type="Proteomes" id="UP000680185"/>
    </source>
</evidence>
<dbReference type="Gene3D" id="1.10.3720.10">
    <property type="entry name" value="MetI-like"/>
    <property type="match status" value="1"/>
</dbReference>
<dbReference type="PANTHER" id="PTHR30151:SF0">
    <property type="entry name" value="ABC TRANSPORTER PERMEASE PROTEIN MJ0413-RELATED"/>
    <property type="match status" value="1"/>
</dbReference>
<name>A0A8T4KWN4_9ARCH</name>
<evidence type="ECO:0000256" key="3">
    <source>
        <dbReference type="ARBA" id="ARBA00022475"/>
    </source>
</evidence>
<keyword evidence="5 7" id="KW-1133">Transmembrane helix</keyword>
<dbReference type="Pfam" id="PF00528">
    <property type="entry name" value="BPD_transp_1"/>
    <property type="match status" value="1"/>
</dbReference>
<dbReference type="EMBL" id="JAGVWB010000006">
    <property type="protein sequence ID" value="MBS3057992.1"/>
    <property type="molecule type" value="Genomic_DNA"/>
</dbReference>
<evidence type="ECO:0000256" key="4">
    <source>
        <dbReference type="ARBA" id="ARBA00022692"/>
    </source>
</evidence>
<dbReference type="CDD" id="cd06261">
    <property type="entry name" value="TM_PBP2"/>
    <property type="match status" value="1"/>
</dbReference>
<protein>
    <submittedName>
        <fullName evidence="9">ABC transporter permease</fullName>
    </submittedName>
</protein>
<organism evidence="9 10">
    <name type="scientific">Candidatus Iainarchaeum sp</name>
    <dbReference type="NCBI Taxonomy" id="3101447"/>
    <lineage>
        <taxon>Archaea</taxon>
        <taxon>Candidatus Iainarchaeota</taxon>
        <taxon>Candidatus Iainarchaeia</taxon>
        <taxon>Candidatus Iainarchaeales</taxon>
        <taxon>Candidatus Iainarchaeaceae</taxon>
        <taxon>Candidatus Iainarchaeum</taxon>
    </lineage>
</organism>
<dbReference type="PROSITE" id="PS50928">
    <property type="entry name" value="ABC_TM1"/>
    <property type="match status" value="1"/>
</dbReference>
<proteinExistence type="inferred from homology"/>
<keyword evidence="4 7" id="KW-0812">Transmembrane</keyword>
<dbReference type="GO" id="GO:0005886">
    <property type="term" value="C:plasma membrane"/>
    <property type="evidence" value="ECO:0007669"/>
    <property type="project" value="UniProtKB-SubCell"/>
</dbReference>
<comment type="similarity">
    <text evidence="7">Belongs to the binding-protein-dependent transport system permease family.</text>
</comment>
<keyword evidence="3" id="KW-1003">Cell membrane</keyword>
<evidence type="ECO:0000256" key="7">
    <source>
        <dbReference type="RuleBase" id="RU363032"/>
    </source>
</evidence>
<feature type="transmembrane region" description="Helical" evidence="7">
    <location>
        <begin position="63"/>
        <end position="85"/>
    </location>
</feature>
<comment type="caution">
    <text evidence="9">The sequence shown here is derived from an EMBL/GenBank/DDBJ whole genome shotgun (WGS) entry which is preliminary data.</text>
</comment>
<dbReference type="SUPFAM" id="SSF161098">
    <property type="entry name" value="MetI-like"/>
    <property type="match status" value="1"/>
</dbReference>